<evidence type="ECO:0000256" key="1">
    <source>
        <dbReference type="SAM" id="MobiDB-lite"/>
    </source>
</evidence>
<name>A0A9X3IZI0_9BACT</name>
<feature type="compositionally biased region" description="Polar residues" evidence="1">
    <location>
        <begin position="1"/>
        <end position="13"/>
    </location>
</feature>
<organism evidence="2 3">
    <name type="scientific">Nannocystis pusilla</name>
    <dbReference type="NCBI Taxonomy" id="889268"/>
    <lineage>
        <taxon>Bacteria</taxon>
        <taxon>Pseudomonadati</taxon>
        <taxon>Myxococcota</taxon>
        <taxon>Polyangia</taxon>
        <taxon>Nannocystales</taxon>
        <taxon>Nannocystaceae</taxon>
        <taxon>Nannocystis</taxon>
    </lineage>
</organism>
<protein>
    <submittedName>
        <fullName evidence="2">Uncharacterized protein</fullName>
    </submittedName>
</protein>
<accession>A0A9X3IZI0</accession>
<sequence>METSGDEGTSAASSAGPEATSLGPTSIGTDSMGDAPVEPPTIEGLLVPFKVTTAGPMPVSVYAKHALSAEVTLDDKATFFLHNEGDVDQDGTNLLSGVIPIYGSADNGQHGLVVTVRRGGLKDERSRSFEVATPPAGALAWEKFGGAGSRDSRLAVTPDGFVYEGGALTINGVAHPAIRLRDPITGNDVWPEGTRVIDAREGSIADIAVTQDGEVWVAMNVKDGNVWTARMALFTADLTPKEAQLEKPGATIQAIDTTSAGGCFGAGFFTTIYGDADMLVWHVTAEGTPILSGYPWDYVPKEWTHEFTDLAFDVVVDRLTDEAWIVGGSRGKHNVDEPASEIRGTILHVDVDTFEHLSPVLVRLPNGDVQQSAFYGAWLEPEGLLVTGYQCDMMCLGQSVIATRYSFAGIPQWGFETLPNGISAGNAIASTTHGTILIAATMKEGGTTHGFLFGREGTEQAFAPVVFPGADSSSATSVVVGPYDWPFGGGNVTMGGEPQGYVLRLHP</sequence>
<evidence type="ECO:0000313" key="3">
    <source>
        <dbReference type="Proteomes" id="UP001150924"/>
    </source>
</evidence>
<comment type="caution">
    <text evidence="2">The sequence shown here is derived from an EMBL/GenBank/DDBJ whole genome shotgun (WGS) entry which is preliminary data.</text>
</comment>
<gene>
    <name evidence="2" type="ORF">OV079_24210</name>
</gene>
<dbReference type="Proteomes" id="UP001150924">
    <property type="component" value="Unassembled WGS sequence"/>
</dbReference>
<keyword evidence="3" id="KW-1185">Reference proteome</keyword>
<evidence type="ECO:0000313" key="2">
    <source>
        <dbReference type="EMBL" id="MCY1008609.1"/>
    </source>
</evidence>
<reference evidence="2" key="1">
    <citation type="submission" date="2022-11" db="EMBL/GenBank/DDBJ databases">
        <title>Minimal conservation of predation-associated metabolite biosynthetic gene clusters underscores biosynthetic potential of Myxococcota including descriptions for ten novel species: Archangium lansinium sp. nov., Myxococcus landrumus sp. nov., Nannocystis bai.</title>
        <authorList>
            <person name="Ahearne A."/>
            <person name="Stevens C."/>
            <person name="Phillips K."/>
        </authorList>
    </citation>
    <scope>NUCLEOTIDE SEQUENCE</scope>
    <source>
        <strain evidence="2">Na p29</strain>
    </source>
</reference>
<dbReference type="EMBL" id="JAPNKE010000002">
    <property type="protein sequence ID" value="MCY1008609.1"/>
    <property type="molecule type" value="Genomic_DNA"/>
</dbReference>
<dbReference type="AlphaFoldDB" id="A0A9X3IZI0"/>
<dbReference type="RefSeq" id="WP_267771212.1">
    <property type="nucleotide sequence ID" value="NZ_JAPNKE010000002.1"/>
</dbReference>
<feature type="region of interest" description="Disordered" evidence="1">
    <location>
        <begin position="1"/>
        <end position="39"/>
    </location>
</feature>
<proteinExistence type="predicted"/>